<evidence type="ECO:0000256" key="1">
    <source>
        <dbReference type="SAM" id="Phobius"/>
    </source>
</evidence>
<name>A0A0L1JUK2_9RHOB</name>
<evidence type="ECO:0000313" key="3">
    <source>
        <dbReference type="Proteomes" id="UP000036938"/>
    </source>
</evidence>
<feature type="transmembrane region" description="Helical" evidence="1">
    <location>
        <begin position="21"/>
        <end position="38"/>
    </location>
</feature>
<dbReference type="Proteomes" id="UP000036938">
    <property type="component" value="Unassembled WGS sequence"/>
</dbReference>
<keyword evidence="1" id="KW-0812">Transmembrane</keyword>
<dbReference type="STRING" id="1317121.ATO11_00080"/>
<gene>
    <name evidence="2" type="ORF">ATO11_00080</name>
</gene>
<keyword evidence="3" id="KW-1185">Reference proteome</keyword>
<comment type="caution">
    <text evidence="2">The sequence shown here is derived from an EMBL/GenBank/DDBJ whole genome shotgun (WGS) entry which is preliminary data.</text>
</comment>
<evidence type="ECO:0000313" key="2">
    <source>
        <dbReference type="EMBL" id="KNG95093.1"/>
    </source>
</evidence>
<dbReference type="AlphaFoldDB" id="A0A0L1JUK2"/>
<dbReference type="OrthoDB" id="7867097at2"/>
<evidence type="ECO:0008006" key="4">
    <source>
        <dbReference type="Google" id="ProtNLM"/>
    </source>
</evidence>
<keyword evidence="1" id="KW-1133">Transmembrane helix</keyword>
<protein>
    <recommendedName>
        <fullName evidence="4">PH domain-containing protein</fullName>
    </recommendedName>
</protein>
<sequence>MTDTPAPPFHFERPARTRRNVVVVITVLFGLGAARVLLDAAWGILAVGALVTLPAVWDMARNHVATLSLDDRALGWSTAGQTGTVPLPDISRVVLDTRLDLSTRMTLELRDGSKLRLPSECVPDKDVIDATCRARGLDVRRNAFALL</sequence>
<accession>A0A0L1JUK2</accession>
<dbReference type="EMBL" id="AQQZ01000001">
    <property type="protein sequence ID" value="KNG95093.1"/>
    <property type="molecule type" value="Genomic_DNA"/>
</dbReference>
<proteinExistence type="predicted"/>
<reference evidence="2 3" key="1">
    <citation type="journal article" date="2015" name="Int. J. Syst. Evol. Microbiol.">
        <title>Aestuariivita atlantica sp. nov., isolated from deep sea sediment of the Atlantic Ocean.</title>
        <authorList>
            <person name="Li G."/>
            <person name="Lai Q."/>
            <person name="Du Y."/>
            <person name="Liu X."/>
            <person name="Sun F."/>
            <person name="Shao Z."/>
        </authorList>
    </citation>
    <scope>NUCLEOTIDE SEQUENCE [LARGE SCALE GENOMIC DNA]</scope>
    <source>
        <strain evidence="2 3">22II-S11-z3</strain>
    </source>
</reference>
<keyword evidence="1" id="KW-0472">Membrane</keyword>
<dbReference type="RefSeq" id="WP_050528806.1">
    <property type="nucleotide sequence ID" value="NZ_AQQZ01000001.1"/>
</dbReference>
<organism evidence="2 3">
    <name type="scientific">Pseudaestuariivita atlantica</name>
    <dbReference type="NCBI Taxonomy" id="1317121"/>
    <lineage>
        <taxon>Bacteria</taxon>
        <taxon>Pseudomonadati</taxon>
        <taxon>Pseudomonadota</taxon>
        <taxon>Alphaproteobacteria</taxon>
        <taxon>Rhodobacterales</taxon>
        <taxon>Paracoccaceae</taxon>
        <taxon>Pseudaestuariivita</taxon>
    </lineage>
</organism>